<dbReference type="Proteomes" id="UP000314294">
    <property type="component" value="Unassembled WGS sequence"/>
</dbReference>
<comment type="caution">
    <text evidence="2">The sequence shown here is derived from an EMBL/GenBank/DDBJ whole genome shotgun (WGS) entry which is preliminary data.</text>
</comment>
<dbReference type="EMBL" id="SRLO01000112">
    <property type="protein sequence ID" value="TNN74662.1"/>
    <property type="molecule type" value="Genomic_DNA"/>
</dbReference>
<organism evidence="2 3">
    <name type="scientific">Liparis tanakae</name>
    <name type="common">Tanaka's snailfish</name>
    <dbReference type="NCBI Taxonomy" id="230148"/>
    <lineage>
        <taxon>Eukaryota</taxon>
        <taxon>Metazoa</taxon>
        <taxon>Chordata</taxon>
        <taxon>Craniata</taxon>
        <taxon>Vertebrata</taxon>
        <taxon>Euteleostomi</taxon>
        <taxon>Actinopterygii</taxon>
        <taxon>Neopterygii</taxon>
        <taxon>Teleostei</taxon>
        <taxon>Neoteleostei</taxon>
        <taxon>Acanthomorphata</taxon>
        <taxon>Eupercaria</taxon>
        <taxon>Perciformes</taxon>
        <taxon>Cottioidei</taxon>
        <taxon>Cottales</taxon>
        <taxon>Liparidae</taxon>
        <taxon>Liparis</taxon>
    </lineage>
</organism>
<sequence length="246" mass="26600">MADDRLRRDCLASEAILRGVAPLHSGELGGRRLSNSSGHRKPPKETRFLFIWDSLGGTVERGGAAVEGDAGGVISSVYEAFCCPPPPAPAVPPPPFTSGKVLRSERKQEVGTCVVREEEEEEEDGSASLPRTSVRVQGTLPPRPPTLPPFVRNNKKGGCLYYGDCVAGLLWAELGDRLGLQLPGGAPLGRPPAAPLSKPSEFSSISWMRGGMEPGISIFRVMTRSAPARKSWRERNMNMSNHFKIE</sequence>
<protein>
    <submittedName>
        <fullName evidence="2">Uncharacterized protein</fullName>
    </submittedName>
</protein>
<proteinExistence type="predicted"/>
<dbReference type="AlphaFoldDB" id="A0A4Z2IB80"/>
<name>A0A4Z2IB80_9TELE</name>
<evidence type="ECO:0000256" key="1">
    <source>
        <dbReference type="SAM" id="MobiDB-lite"/>
    </source>
</evidence>
<evidence type="ECO:0000313" key="2">
    <source>
        <dbReference type="EMBL" id="TNN74662.1"/>
    </source>
</evidence>
<keyword evidence="3" id="KW-1185">Reference proteome</keyword>
<reference evidence="2 3" key="1">
    <citation type="submission" date="2019-03" db="EMBL/GenBank/DDBJ databases">
        <title>First draft genome of Liparis tanakae, snailfish: a comprehensive survey of snailfish specific genes.</title>
        <authorList>
            <person name="Kim W."/>
            <person name="Song I."/>
            <person name="Jeong J.-H."/>
            <person name="Kim D."/>
            <person name="Kim S."/>
            <person name="Ryu S."/>
            <person name="Song J.Y."/>
            <person name="Lee S.K."/>
        </authorList>
    </citation>
    <scope>NUCLEOTIDE SEQUENCE [LARGE SCALE GENOMIC DNA]</scope>
    <source>
        <tissue evidence="2">Muscle</tissue>
    </source>
</reference>
<evidence type="ECO:0000313" key="3">
    <source>
        <dbReference type="Proteomes" id="UP000314294"/>
    </source>
</evidence>
<gene>
    <name evidence="2" type="ORF">EYF80_015209</name>
</gene>
<accession>A0A4Z2IB80</accession>
<feature type="region of interest" description="Disordered" evidence="1">
    <location>
        <begin position="111"/>
        <end position="130"/>
    </location>
</feature>